<reference evidence="1" key="1">
    <citation type="submission" date="2020-02" db="EMBL/GenBank/DDBJ databases">
        <authorList>
            <person name="Meier V. D."/>
        </authorList>
    </citation>
    <scope>NUCLEOTIDE SEQUENCE</scope>
    <source>
        <strain evidence="1">AVDCRST_MAG93</strain>
    </source>
</reference>
<sequence>MVALVLGVFQATERTVARFTLLAAAGVYAAALFFRTIDNEVCPVLPIGTHFLWHLLIGLVTYLAMRSLILSATTGVGARVR</sequence>
<dbReference type="EMBL" id="CADCTR010001293">
    <property type="protein sequence ID" value="CAA9289617.1"/>
    <property type="molecule type" value="Genomic_DNA"/>
</dbReference>
<gene>
    <name evidence="1" type="ORF">AVDCRST_MAG93-3794</name>
</gene>
<organism evidence="1">
    <name type="scientific">uncultured Chloroflexia bacterium</name>
    <dbReference type="NCBI Taxonomy" id="1672391"/>
    <lineage>
        <taxon>Bacteria</taxon>
        <taxon>Bacillati</taxon>
        <taxon>Chloroflexota</taxon>
        <taxon>Chloroflexia</taxon>
        <taxon>environmental samples</taxon>
    </lineage>
</organism>
<proteinExistence type="predicted"/>
<dbReference type="AlphaFoldDB" id="A0A6J4JWR7"/>
<protein>
    <recommendedName>
        <fullName evidence="2">Ceramidase</fullName>
    </recommendedName>
</protein>
<evidence type="ECO:0000313" key="1">
    <source>
        <dbReference type="EMBL" id="CAA9289617.1"/>
    </source>
</evidence>
<accession>A0A6J4JWR7</accession>
<name>A0A6J4JWR7_9CHLR</name>
<evidence type="ECO:0008006" key="2">
    <source>
        <dbReference type="Google" id="ProtNLM"/>
    </source>
</evidence>